<evidence type="ECO:0000313" key="9">
    <source>
        <dbReference type="EMBL" id="RKH75426.1"/>
    </source>
</evidence>
<evidence type="ECO:0000256" key="6">
    <source>
        <dbReference type="ARBA" id="ARBA00023315"/>
    </source>
</evidence>
<keyword evidence="5" id="KW-0408">Iron</keyword>
<feature type="domain" description="Gcp-like" evidence="8">
    <location>
        <begin position="54"/>
        <end position="102"/>
    </location>
</feature>
<protein>
    <recommendedName>
        <fullName evidence="1">N(6)-L-threonylcarbamoyladenine synthase</fullName>
        <ecNumber evidence="1">2.3.1.234</ecNumber>
    </recommendedName>
</protein>
<evidence type="ECO:0000259" key="8">
    <source>
        <dbReference type="Pfam" id="PF00814"/>
    </source>
</evidence>
<dbReference type="PANTHER" id="PTHR11735">
    <property type="entry name" value="TRNA N6-ADENOSINE THREONYLCARBAMOYLTRANSFERASE"/>
    <property type="match status" value="1"/>
</dbReference>
<keyword evidence="4" id="KW-0479">Metal-binding</keyword>
<dbReference type="InterPro" id="IPR043129">
    <property type="entry name" value="ATPase_NBD"/>
</dbReference>
<dbReference type="Pfam" id="PF00814">
    <property type="entry name" value="TsaD"/>
    <property type="match status" value="1"/>
</dbReference>
<evidence type="ECO:0000256" key="4">
    <source>
        <dbReference type="ARBA" id="ARBA00022723"/>
    </source>
</evidence>
<dbReference type="InterPro" id="IPR000905">
    <property type="entry name" value="Gcp-like_dom"/>
</dbReference>
<dbReference type="PANTHER" id="PTHR11735:SF6">
    <property type="entry name" value="TRNA N6-ADENOSINE THREONYLCARBAMOYLTRANSFERASE, MITOCHONDRIAL"/>
    <property type="match status" value="1"/>
</dbReference>
<organism evidence="9 10">
    <name type="scientific">Corallococcus praedator</name>
    <dbReference type="NCBI Taxonomy" id="2316724"/>
    <lineage>
        <taxon>Bacteria</taxon>
        <taxon>Pseudomonadati</taxon>
        <taxon>Myxococcota</taxon>
        <taxon>Myxococcia</taxon>
        <taxon>Myxococcales</taxon>
        <taxon>Cystobacterineae</taxon>
        <taxon>Myxococcaceae</taxon>
        <taxon>Corallococcus</taxon>
    </lineage>
</organism>
<dbReference type="PRINTS" id="PR00789">
    <property type="entry name" value="OSIALOPTASE"/>
</dbReference>
<comment type="caution">
    <text evidence="9">The sequence shown here is derived from an EMBL/GenBank/DDBJ whole genome shotgun (WGS) entry which is preliminary data.</text>
</comment>
<accession>A0ABX9Q2M4</accession>
<evidence type="ECO:0000313" key="10">
    <source>
        <dbReference type="Proteomes" id="UP000278907"/>
    </source>
</evidence>
<keyword evidence="2" id="KW-0808">Transferase</keyword>
<dbReference type="Proteomes" id="UP000278907">
    <property type="component" value="Unassembled WGS sequence"/>
</dbReference>
<reference evidence="9 10" key="1">
    <citation type="submission" date="2018-09" db="EMBL/GenBank/DDBJ databases">
        <authorList>
            <person name="Livingstone P.G."/>
            <person name="Whitworth D.E."/>
        </authorList>
    </citation>
    <scope>NUCLEOTIDE SEQUENCE [LARGE SCALE GENOMIC DNA]</scope>
    <source>
        <strain evidence="9 10">CA031B</strain>
    </source>
</reference>
<feature type="non-terminal residue" evidence="9">
    <location>
        <position position="105"/>
    </location>
</feature>
<comment type="catalytic activity">
    <reaction evidence="7">
        <text>L-threonylcarbamoyladenylate + adenosine(37) in tRNA = N(6)-L-threonylcarbamoyladenosine(37) in tRNA + AMP + H(+)</text>
        <dbReference type="Rhea" id="RHEA:37059"/>
        <dbReference type="Rhea" id="RHEA-COMP:10162"/>
        <dbReference type="Rhea" id="RHEA-COMP:10163"/>
        <dbReference type="ChEBI" id="CHEBI:15378"/>
        <dbReference type="ChEBI" id="CHEBI:73682"/>
        <dbReference type="ChEBI" id="CHEBI:74411"/>
        <dbReference type="ChEBI" id="CHEBI:74418"/>
        <dbReference type="ChEBI" id="CHEBI:456215"/>
        <dbReference type="EC" id="2.3.1.234"/>
    </reaction>
</comment>
<keyword evidence="10" id="KW-1185">Reference proteome</keyword>
<dbReference type="EMBL" id="RAWI01001413">
    <property type="protein sequence ID" value="RKH75426.1"/>
    <property type="molecule type" value="Genomic_DNA"/>
</dbReference>
<dbReference type="InterPro" id="IPR017861">
    <property type="entry name" value="KAE1/TsaD"/>
</dbReference>
<name>A0ABX9Q2M4_9BACT</name>
<evidence type="ECO:0000256" key="5">
    <source>
        <dbReference type="ARBA" id="ARBA00023004"/>
    </source>
</evidence>
<keyword evidence="6" id="KW-0012">Acyltransferase</keyword>
<dbReference type="Gene3D" id="3.30.420.40">
    <property type="match status" value="1"/>
</dbReference>
<evidence type="ECO:0000256" key="1">
    <source>
        <dbReference type="ARBA" id="ARBA00012156"/>
    </source>
</evidence>
<evidence type="ECO:0000256" key="3">
    <source>
        <dbReference type="ARBA" id="ARBA00022694"/>
    </source>
</evidence>
<evidence type="ECO:0000256" key="7">
    <source>
        <dbReference type="ARBA" id="ARBA00048117"/>
    </source>
</evidence>
<evidence type="ECO:0000256" key="2">
    <source>
        <dbReference type="ARBA" id="ARBA00022679"/>
    </source>
</evidence>
<proteinExistence type="predicted"/>
<sequence>MTQADTAPKAIRTKTVAELDALITQFRTEVAPQNPELFETFAAAAHHLYHAAPVIDRIAVTEGPGLEPALWVGLTFARMLGELWNVPVVPVNHMEGHIVGSMIPS</sequence>
<gene>
    <name evidence="9" type="ORF">D7Y13_44715</name>
</gene>
<dbReference type="SUPFAM" id="SSF53067">
    <property type="entry name" value="Actin-like ATPase domain"/>
    <property type="match status" value="1"/>
</dbReference>
<dbReference type="EC" id="2.3.1.234" evidence="1"/>
<keyword evidence="3" id="KW-0819">tRNA processing</keyword>